<dbReference type="PROSITE" id="PS51257">
    <property type="entry name" value="PROKAR_LIPOPROTEIN"/>
    <property type="match status" value="1"/>
</dbReference>
<evidence type="ECO:0000313" key="2">
    <source>
        <dbReference type="Proteomes" id="UP001597100"/>
    </source>
</evidence>
<reference evidence="2" key="1">
    <citation type="journal article" date="2019" name="Int. J. Syst. Evol. Microbiol.">
        <title>The Global Catalogue of Microorganisms (GCM) 10K type strain sequencing project: providing services to taxonomists for standard genome sequencing and annotation.</title>
        <authorList>
            <consortium name="The Broad Institute Genomics Platform"/>
            <consortium name="The Broad Institute Genome Sequencing Center for Infectious Disease"/>
            <person name="Wu L."/>
            <person name="Ma J."/>
        </authorList>
    </citation>
    <scope>NUCLEOTIDE SEQUENCE [LARGE SCALE GENOMIC DNA]</scope>
    <source>
        <strain evidence="2">CCUG 60898</strain>
    </source>
</reference>
<dbReference type="EMBL" id="JBHTJP010000032">
    <property type="protein sequence ID" value="MFD0976569.1"/>
    <property type="molecule type" value="Genomic_DNA"/>
</dbReference>
<sequence>MKTQFLIIAIISLTLFTSCSTETMEESGDRRNLVHKEYVRDNYNLEYRYNESDLLVQINDIFLEEDINSVINFKYDSNNNVIENTYRSLISGYESVTLYQYDNQGRLVSSEMTSNVEYIGPTSLKFSYDQDIITVTSNNDEIISLKVNSSGLISEMFKYGSKSTFAYDAHGNLIQIQTYSPENVLEYTHSYTYDDKLNPFYGQLNSIYLIQFLDIMGDLSYGEDLLFPYQGYEFSYLNNNITEVKSNGEIHGTWSYEYDGKNYPVQVQGNRRSNIFTFDILYK</sequence>
<dbReference type="Proteomes" id="UP001597100">
    <property type="component" value="Unassembled WGS sequence"/>
</dbReference>
<accession>A0ABW3IF89</accession>
<dbReference type="RefSeq" id="WP_380738012.1">
    <property type="nucleotide sequence ID" value="NZ_JBHTJP010000032.1"/>
</dbReference>
<evidence type="ECO:0000313" key="1">
    <source>
        <dbReference type="EMBL" id="MFD0976569.1"/>
    </source>
</evidence>
<proteinExistence type="predicted"/>
<keyword evidence="2" id="KW-1185">Reference proteome</keyword>
<name>A0ABW3IF89_9FLAO</name>
<organism evidence="1 2">
    <name type="scientific">Salinimicrobium gaetbulicola</name>
    <dbReference type="NCBI Taxonomy" id="999702"/>
    <lineage>
        <taxon>Bacteria</taxon>
        <taxon>Pseudomonadati</taxon>
        <taxon>Bacteroidota</taxon>
        <taxon>Flavobacteriia</taxon>
        <taxon>Flavobacteriales</taxon>
        <taxon>Flavobacteriaceae</taxon>
        <taxon>Salinimicrobium</taxon>
    </lineage>
</organism>
<evidence type="ECO:0008006" key="3">
    <source>
        <dbReference type="Google" id="ProtNLM"/>
    </source>
</evidence>
<comment type="caution">
    <text evidence="1">The sequence shown here is derived from an EMBL/GenBank/DDBJ whole genome shotgun (WGS) entry which is preliminary data.</text>
</comment>
<protein>
    <recommendedName>
        <fullName evidence="3">YD repeat-containing protein</fullName>
    </recommendedName>
</protein>
<gene>
    <name evidence="1" type="ORF">ACFQ1G_07180</name>
</gene>
<dbReference type="Gene3D" id="2.180.10.10">
    <property type="entry name" value="RHS repeat-associated core"/>
    <property type="match status" value="1"/>
</dbReference>